<protein>
    <submittedName>
        <fullName evidence="6">Thioredoxin</fullName>
    </submittedName>
</protein>
<comment type="caution">
    <text evidence="6">The sequence shown here is derived from an EMBL/GenBank/DDBJ whole genome shotgun (WGS) entry which is preliminary data.</text>
</comment>
<dbReference type="PANTHER" id="PTHR45663">
    <property type="entry name" value="GEO12009P1"/>
    <property type="match status" value="1"/>
</dbReference>
<keyword evidence="4" id="KW-0676">Redox-active center</keyword>
<dbReference type="InterPro" id="IPR013766">
    <property type="entry name" value="Thioredoxin_domain"/>
</dbReference>
<evidence type="ECO:0000259" key="5">
    <source>
        <dbReference type="PROSITE" id="PS51352"/>
    </source>
</evidence>
<dbReference type="InterPro" id="IPR017937">
    <property type="entry name" value="Thioredoxin_CS"/>
</dbReference>
<evidence type="ECO:0000313" key="6">
    <source>
        <dbReference type="EMBL" id="RPJ66560.1"/>
    </source>
</evidence>
<evidence type="ECO:0000256" key="1">
    <source>
        <dbReference type="ARBA" id="ARBA00022448"/>
    </source>
</evidence>
<name>A0A3N5Y0G2_9ALTE</name>
<evidence type="ECO:0000313" key="7">
    <source>
        <dbReference type="Proteomes" id="UP000275281"/>
    </source>
</evidence>
<evidence type="ECO:0000256" key="3">
    <source>
        <dbReference type="ARBA" id="ARBA00023157"/>
    </source>
</evidence>
<dbReference type="EMBL" id="RPOK01000003">
    <property type="protein sequence ID" value="RPJ66560.1"/>
    <property type="molecule type" value="Genomic_DNA"/>
</dbReference>
<proteinExistence type="predicted"/>
<keyword evidence="2" id="KW-0249">Electron transport</keyword>
<evidence type="ECO:0000256" key="2">
    <source>
        <dbReference type="ARBA" id="ARBA00022982"/>
    </source>
</evidence>
<dbReference type="SUPFAM" id="SSF52833">
    <property type="entry name" value="Thioredoxin-like"/>
    <property type="match status" value="1"/>
</dbReference>
<dbReference type="GO" id="GO:0015035">
    <property type="term" value="F:protein-disulfide reductase activity"/>
    <property type="evidence" value="ECO:0007669"/>
    <property type="project" value="TreeGrafter"/>
</dbReference>
<dbReference type="PROSITE" id="PS00194">
    <property type="entry name" value="THIOREDOXIN_1"/>
    <property type="match status" value="1"/>
</dbReference>
<keyword evidence="1" id="KW-0813">Transport</keyword>
<gene>
    <name evidence="6" type="ORF">DRW07_10770</name>
</gene>
<dbReference type="Gene3D" id="3.40.30.10">
    <property type="entry name" value="Glutaredoxin"/>
    <property type="match status" value="1"/>
</dbReference>
<dbReference type="PRINTS" id="PR00421">
    <property type="entry name" value="THIOREDOXIN"/>
</dbReference>
<dbReference type="OrthoDB" id="9790390at2"/>
<keyword evidence="7" id="KW-1185">Reference proteome</keyword>
<dbReference type="Proteomes" id="UP000275281">
    <property type="component" value="Unassembled WGS sequence"/>
</dbReference>
<dbReference type="RefSeq" id="WP_124027918.1">
    <property type="nucleotide sequence ID" value="NZ_JBHRSN010000006.1"/>
</dbReference>
<dbReference type="GO" id="GO:0005737">
    <property type="term" value="C:cytoplasm"/>
    <property type="evidence" value="ECO:0007669"/>
    <property type="project" value="TreeGrafter"/>
</dbReference>
<evidence type="ECO:0000256" key="4">
    <source>
        <dbReference type="ARBA" id="ARBA00023284"/>
    </source>
</evidence>
<accession>A0A3N5Y0G2</accession>
<feature type="domain" description="Thioredoxin" evidence="5">
    <location>
        <begin position="1"/>
        <end position="105"/>
    </location>
</feature>
<dbReference type="PROSITE" id="PS51352">
    <property type="entry name" value="THIOREDOXIN_2"/>
    <property type="match status" value="1"/>
</dbReference>
<reference evidence="6 7" key="1">
    <citation type="submission" date="2018-11" db="EMBL/GenBank/DDBJ databases">
        <authorList>
            <person name="Ye M.-Q."/>
            <person name="Du Z.-J."/>
        </authorList>
    </citation>
    <scope>NUCLEOTIDE SEQUENCE [LARGE SCALE GENOMIC DNA]</scope>
    <source>
        <strain evidence="6 7">U0105</strain>
    </source>
</reference>
<dbReference type="AlphaFoldDB" id="A0A3N5Y0G2"/>
<organism evidence="6 7">
    <name type="scientific">Alteromonas sediminis</name>
    <dbReference type="NCBI Taxonomy" id="2259342"/>
    <lineage>
        <taxon>Bacteria</taxon>
        <taxon>Pseudomonadati</taxon>
        <taxon>Pseudomonadota</taxon>
        <taxon>Gammaproteobacteria</taxon>
        <taxon>Alteromonadales</taxon>
        <taxon>Alteromonadaceae</taxon>
        <taxon>Alteromonas/Salinimonas group</taxon>
        <taxon>Alteromonas</taxon>
    </lineage>
</organism>
<keyword evidence="3" id="KW-1015">Disulfide bond</keyword>
<sequence>MPTTIDRITTNGHEFSEPVVMLWFSAQWCGPCKQMSPVIQMFESANASQLRVIKLDAEEDFELAQVFGIRAVPTLVLLERNKQLGTHVGALSYNELDNWVKSRVEYKEE</sequence>
<dbReference type="InterPro" id="IPR036249">
    <property type="entry name" value="Thioredoxin-like_sf"/>
</dbReference>
<dbReference type="CDD" id="cd02947">
    <property type="entry name" value="TRX_family"/>
    <property type="match status" value="1"/>
</dbReference>
<dbReference type="PANTHER" id="PTHR45663:SF11">
    <property type="entry name" value="GEO12009P1"/>
    <property type="match status" value="1"/>
</dbReference>
<dbReference type="Pfam" id="PF00085">
    <property type="entry name" value="Thioredoxin"/>
    <property type="match status" value="1"/>
</dbReference>